<comment type="caution">
    <text evidence="5">The sequence shown here is derived from an EMBL/GenBank/DDBJ whole genome shotgun (WGS) entry which is preliminary data.</text>
</comment>
<proteinExistence type="inferred from homology"/>
<evidence type="ECO:0000256" key="3">
    <source>
        <dbReference type="ARBA" id="ARBA00025265"/>
    </source>
</evidence>
<evidence type="ECO:0000256" key="2">
    <source>
        <dbReference type="ARBA" id="ARBA00020112"/>
    </source>
</evidence>
<dbReference type="SUPFAM" id="SSF55229">
    <property type="entry name" value="Cell division protein MinE topological specificity domain"/>
    <property type="match status" value="1"/>
</dbReference>
<keyword evidence="4" id="KW-0131">Cell cycle</keyword>
<evidence type="ECO:0000256" key="1">
    <source>
        <dbReference type="ARBA" id="ARBA00008168"/>
    </source>
</evidence>
<dbReference type="GO" id="GO:0051301">
    <property type="term" value="P:cell division"/>
    <property type="evidence" value="ECO:0007669"/>
    <property type="project" value="UniProtKB-KW"/>
</dbReference>
<dbReference type="RefSeq" id="WP_173189669.1">
    <property type="nucleotide sequence ID" value="NZ_CBDDTD010000001.1"/>
</dbReference>
<keyword evidence="4 5" id="KW-0132">Cell division</keyword>
<evidence type="ECO:0000313" key="5">
    <source>
        <dbReference type="EMBL" id="MEX4008864.1"/>
    </source>
</evidence>
<dbReference type="Gene3D" id="3.30.1070.10">
    <property type="entry name" value="Cell division topological specificity factor MinE"/>
    <property type="match status" value="1"/>
</dbReference>
<reference evidence="5 6" key="1">
    <citation type="submission" date="2024-01" db="EMBL/GenBank/DDBJ databases">
        <title>New evidence supports the origin of RcGTA from prophage.</title>
        <authorList>
            <person name="Xu Y."/>
            <person name="Liu B."/>
            <person name="Chen F."/>
        </authorList>
    </citation>
    <scope>NUCLEOTIDE SEQUENCE [LARGE SCALE GENOMIC DNA]</scope>
    <source>
        <strain evidence="5 6">CBW1107-2</strain>
    </source>
</reference>
<keyword evidence="6" id="KW-1185">Reference proteome</keyword>
<dbReference type="InterPro" id="IPR036707">
    <property type="entry name" value="MinE_sf"/>
</dbReference>
<evidence type="ECO:0000313" key="6">
    <source>
        <dbReference type="Proteomes" id="UP001559025"/>
    </source>
</evidence>
<dbReference type="NCBIfam" id="TIGR01215">
    <property type="entry name" value="minE"/>
    <property type="match status" value="1"/>
</dbReference>
<dbReference type="NCBIfam" id="NF001422">
    <property type="entry name" value="PRK00296.1"/>
    <property type="match status" value="1"/>
</dbReference>
<comment type="similarity">
    <text evidence="1 4">Belongs to the MinE family.</text>
</comment>
<dbReference type="Pfam" id="PF03776">
    <property type="entry name" value="MinE"/>
    <property type="match status" value="1"/>
</dbReference>
<dbReference type="Proteomes" id="UP001559025">
    <property type="component" value="Unassembled WGS sequence"/>
</dbReference>
<dbReference type="HAMAP" id="MF_00262">
    <property type="entry name" value="MinE"/>
    <property type="match status" value="1"/>
</dbReference>
<gene>
    <name evidence="4 5" type="primary">minE</name>
    <name evidence="5" type="ORF">V1479_16235</name>
</gene>
<comment type="function">
    <text evidence="3 4">Prevents the cell division inhibition by proteins MinC and MinD at internal division sites while permitting inhibition at polar sites. This ensures cell division at the proper site by restricting the formation of a division septum at the midpoint of the long axis of the cell.</text>
</comment>
<organism evidence="5 6">
    <name type="scientific">Neoaquamicrobium sediminum</name>
    <dbReference type="NCBI Taxonomy" id="1849104"/>
    <lineage>
        <taxon>Bacteria</taxon>
        <taxon>Pseudomonadati</taxon>
        <taxon>Pseudomonadota</taxon>
        <taxon>Alphaproteobacteria</taxon>
        <taxon>Hyphomicrobiales</taxon>
        <taxon>Phyllobacteriaceae</taxon>
        <taxon>Neoaquamicrobium</taxon>
    </lineage>
</organism>
<dbReference type="EMBL" id="JAZHFV010000005">
    <property type="protein sequence ID" value="MEX4008864.1"/>
    <property type="molecule type" value="Genomic_DNA"/>
</dbReference>
<accession>A0ABV3WXW0</accession>
<evidence type="ECO:0000256" key="4">
    <source>
        <dbReference type="HAMAP-Rule" id="MF_00262"/>
    </source>
</evidence>
<dbReference type="InterPro" id="IPR005527">
    <property type="entry name" value="MinE"/>
</dbReference>
<sequence length="92" mass="10132">MNLLRFFSRSPESAPAARERLQVLLAHERASTGGSDLVNKLRDEILAVISKHMKIDDEKVSVKMERGAQVSTLAVDIEIPFEAGKGTRKKAA</sequence>
<name>A0ABV3WXW0_9HYPH</name>
<protein>
    <recommendedName>
        <fullName evidence="2 4">Cell division topological specificity factor</fullName>
    </recommendedName>
</protein>